<evidence type="ECO:0000259" key="7">
    <source>
        <dbReference type="Pfam" id="PF17917"/>
    </source>
</evidence>
<dbReference type="InterPro" id="IPR043502">
    <property type="entry name" value="DNA/RNA_pol_sf"/>
</dbReference>
<dbReference type="PANTHER" id="PTHR37984">
    <property type="entry name" value="PROTEIN CBG26694"/>
    <property type="match status" value="1"/>
</dbReference>
<gene>
    <name evidence="9" type="ORF">Tco_0939401</name>
</gene>
<accession>A0ABQ5DJY9</accession>
<dbReference type="Gene3D" id="1.10.340.70">
    <property type="match status" value="1"/>
</dbReference>
<keyword evidence="1" id="KW-0808">Transferase</keyword>
<reference evidence="9" key="2">
    <citation type="submission" date="2022-01" db="EMBL/GenBank/DDBJ databases">
        <authorList>
            <person name="Yamashiro T."/>
            <person name="Shiraishi A."/>
            <person name="Satake H."/>
            <person name="Nakayama K."/>
        </authorList>
    </citation>
    <scope>NUCLEOTIDE SEQUENCE</scope>
</reference>
<evidence type="ECO:0000256" key="3">
    <source>
        <dbReference type="ARBA" id="ARBA00022722"/>
    </source>
</evidence>
<dbReference type="Proteomes" id="UP001151760">
    <property type="component" value="Unassembled WGS sequence"/>
</dbReference>
<dbReference type="GO" id="GO:0003964">
    <property type="term" value="F:RNA-directed DNA polymerase activity"/>
    <property type="evidence" value="ECO:0007669"/>
    <property type="project" value="UniProtKB-KW"/>
</dbReference>
<dbReference type="Pfam" id="PF17917">
    <property type="entry name" value="RT_RNaseH"/>
    <property type="match status" value="1"/>
</dbReference>
<keyword evidence="4" id="KW-0255">Endonuclease</keyword>
<feature type="domain" description="Reverse transcriptase RNase H-like" evidence="7">
    <location>
        <begin position="36"/>
        <end position="96"/>
    </location>
</feature>
<keyword evidence="10" id="KW-1185">Reference proteome</keyword>
<dbReference type="InterPro" id="IPR041373">
    <property type="entry name" value="RT_RNaseH"/>
</dbReference>
<evidence type="ECO:0000313" key="10">
    <source>
        <dbReference type="Proteomes" id="UP001151760"/>
    </source>
</evidence>
<comment type="caution">
    <text evidence="9">The sequence shown here is derived from an EMBL/GenBank/DDBJ whole genome shotgun (WGS) entry which is preliminary data.</text>
</comment>
<dbReference type="EMBL" id="BQNB010015394">
    <property type="protein sequence ID" value="GJT39536.1"/>
    <property type="molecule type" value="Genomic_DNA"/>
</dbReference>
<evidence type="ECO:0000256" key="5">
    <source>
        <dbReference type="ARBA" id="ARBA00022801"/>
    </source>
</evidence>
<sequence>MGVTSIHQSPDSSILGLAVTTDDVIEGFSKIARPNDRRLGAVLMQKEKVIAYASRQHKVHEKNYTTHDLELVALVFALKMWRHYLMHKSEVITIVESPKQILSAQSEARIEDNFITENMHGMTNKLEPHADETLCLNNESWIPCFGDLRALIMHESHKSKYFIHPGSDKMYQDLKKLYWWPNIKVEIAHPRHQCLPCARLRQNIRSRLVCWFNQKFRNGNEITMDLVTKLPKMAIGQDTIGDSRLTGPEIIHETTENIVQIKSRIQAAHDRQKCYADVAYRLELPEQLSRVHELVEIMDREVKRLKQSLFLIVKVRWNSRRGTEFTWECEDQMQKKYPHLFANPVFASNATS</sequence>
<dbReference type="PANTHER" id="PTHR37984:SF5">
    <property type="entry name" value="PROTEIN NYNRIN-LIKE"/>
    <property type="match status" value="1"/>
</dbReference>
<keyword evidence="2" id="KW-0548">Nucleotidyltransferase</keyword>
<protein>
    <submittedName>
        <fullName evidence="9">Reverse transcriptase domain-containing protein</fullName>
    </submittedName>
</protein>
<dbReference type="SUPFAM" id="SSF56672">
    <property type="entry name" value="DNA/RNA polymerases"/>
    <property type="match status" value="1"/>
</dbReference>
<keyword evidence="6 9" id="KW-0695">RNA-directed DNA polymerase</keyword>
<keyword evidence="5" id="KW-0378">Hydrolase</keyword>
<feature type="domain" description="Integrase zinc-binding" evidence="8">
    <location>
        <begin position="147"/>
        <end position="200"/>
    </location>
</feature>
<evidence type="ECO:0000259" key="8">
    <source>
        <dbReference type="Pfam" id="PF17921"/>
    </source>
</evidence>
<evidence type="ECO:0000313" key="9">
    <source>
        <dbReference type="EMBL" id="GJT39536.1"/>
    </source>
</evidence>
<evidence type="ECO:0000256" key="1">
    <source>
        <dbReference type="ARBA" id="ARBA00022679"/>
    </source>
</evidence>
<dbReference type="InterPro" id="IPR050951">
    <property type="entry name" value="Retrovirus_Pol_polyprotein"/>
</dbReference>
<dbReference type="InterPro" id="IPR041588">
    <property type="entry name" value="Integrase_H2C2"/>
</dbReference>
<name>A0ABQ5DJY9_9ASTR</name>
<dbReference type="Pfam" id="PF17921">
    <property type="entry name" value="Integrase_H2C2"/>
    <property type="match status" value="1"/>
</dbReference>
<evidence type="ECO:0000256" key="2">
    <source>
        <dbReference type="ARBA" id="ARBA00022695"/>
    </source>
</evidence>
<reference evidence="9" key="1">
    <citation type="journal article" date="2022" name="Int. J. Mol. Sci.">
        <title>Draft Genome of Tanacetum Coccineum: Genomic Comparison of Closely Related Tanacetum-Family Plants.</title>
        <authorList>
            <person name="Yamashiro T."/>
            <person name="Shiraishi A."/>
            <person name="Nakayama K."/>
            <person name="Satake H."/>
        </authorList>
    </citation>
    <scope>NUCLEOTIDE SEQUENCE</scope>
</reference>
<keyword evidence="3" id="KW-0540">Nuclease</keyword>
<evidence type="ECO:0000256" key="6">
    <source>
        <dbReference type="ARBA" id="ARBA00022918"/>
    </source>
</evidence>
<organism evidence="9 10">
    <name type="scientific">Tanacetum coccineum</name>
    <dbReference type="NCBI Taxonomy" id="301880"/>
    <lineage>
        <taxon>Eukaryota</taxon>
        <taxon>Viridiplantae</taxon>
        <taxon>Streptophyta</taxon>
        <taxon>Embryophyta</taxon>
        <taxon>Tracheophyta</taxon>
        <taxon>Spermatophyta</taxon>
        <taxon>Magnoliopsida</taxon>
        <taxon>eudicotyledons</taxon>
        <taxon>Gunneridae</taxon>
        <taxon>Pentapetalae</taxon>
        <taxon>asterids</taxon>
        <taxon>campanulids</taxon>
        <taxon>Asterales</taxon>
        <taxon>Asteraceae</taxon>
        <taxon>Asteroideae</taxon>
        <taxon>Anthemideae</taxon>
        <taxon>Anthemidinae</taxon>
        <taxon>Tanacetum</taxon>
    </lineage>
</organism>
<proteinExistence type="predicted"/>
<evidence type="ECO:0000256" key="4">
    <source>
        <dbReference type="ARBA" id="ARBA00022759"/>
    </source>
</evidence>